<evidence type="ECO:0000313" key="2">
    <source>
        <dbReference type="Proteomes" id="UP001596405"/>
    </source>
</evidence>
<accession>A0ABW2DEP1</accession>
<comment type="caution">
    <text evidence="1">The sequence shown here is derived from an EMBL/GenBank/DDBJ whole genome shotgun (WGS) entry which is preliminary data.</text>
</comment>
<dbReference type="Proteomes" id="UP001596405">
    <property type="component" value="Unassembled WGS sequence"/>
</dbReference>
<evidence type="ECO:0008006" key="3">
    <source>
        <dbReference type="Google" id="ProtNLM"/>
    </source>
</evidence>
<proteinExistence type="predicted"/>
<organism evidence="1 2">
    <name type="scientific">Rufibacter roseus</name>
    <dbReference type="NCBI Taxonomy" id="1567108"/>
    <lineage>
        <taxon>Bacteria</taxon>
        <taxon>Pseudomonadati</taxon>
        <taxon>Bacteroidota</taxon>
        <taxon>Cytophagia</taxon>
        <taxon>Cytophagales</taxon>
        <taxon>Hymenobacteraceae</taxon>
        <taxon>Rufibacter</taxon>
    </lineage>
</organism>
<gene>
    <name evidence="1" type="ORF">ACFQHR_01680</name>
</gene>
<keyword evidence="2" id="KW-1185">Reference proteome</keyword>
<evidence type="ECO:0000313" key="1">
    <source>
        <dbReference type="EMBL" id="MFC6996310.1"/>
    </source>
</evidence>
<sequence length="134" mass="14699">MPYYECALLDNPCGRANVDVSPLANAQQAIGMTFRKYVKDKKSFFAIGTNGGASVSGMGEKIDSLHVTFQSEDSPRIEYGYPQPGSSFLITRFDRQSEIISGTFHLILKESSGSKTITLSNGRFDYKFGTCACD</sequence>
<reference evidence="2" key="1">
    <citation type="journal article" date="2019" name="Int. J. Syst. Evol. Microbiol.">
        <title>The Global Catalogue of Microorganisms (GCM) 10K type strain sequencing project: providing services to taxonomists for standard genome sequencing and annotation.</title>
        <authorList>
            <consortium name="The Broad Institute Genomics Platform"/>
            <consortium name="The Broad Institute Genome Sequencing Center for Infectious Disease"/>
            <person name="Wu L."/>
            <person name="Ma J."/>
        </authorList>
    </citation>
    <scope>NUCLEOTIDE SEQUENCE [LARGE SCALE GENOMIC DNA]</scope>
    <source>
        <strain evidence="2">CGMCC 4.7393</strain>
    </source>
</reference>
<dbReference type="RefSeq" id="WP_153042139.1">
    <property type="nucleotide sequence ID" value="NZ_LRML01000005.1"/>
</dbReference>
<dbReference type="EMBL" id="JBHSYQ010000003">
    <property type="protein sequence ID" value="MFC6996310.1"/>
    <property type="molecule type" value="Genomic_DNA"/>
</dbReference>
<name>A0ABW2DEP1_9BACT</name>
<protein>
    <recommendedName>
        <fullName evidence="3">DUF4251 domain-containing protein</fullName>
    </recommendedName>
</protein>